<reference evidence="2" key="2">
    <citation type="submission" date="2015-06" db="UniProtKB">
        <authorList>
            <consortium name="EnsemblMetazoa"/>
        </authorList>
    </citation>
    <scope>IDENTIFICATION</scope>
</reference>
<feature type="compositionally biased region" description="Basic residues" evidence="1">
    <location>
        <begin position="1"/>
        <end position="13"/>
    </location>
</feature>
<dbReference type="EnsemblMetazoa" id="tetur17g02270.1">
    <property type="protein sequence ID" value="tetur17g02270.1"/>
    <property type="gene ID" value="tetur17g02270"/>
</dbReference>
<dbReference type="AlphaFoldDB" id="T1KPZ6"/>
<proteinExistence type="predicted"/>
<dbReference type="HOGENOM" id="CLU_3109027_0_0_1"/>
<accession>T1KPZ6</accession>
<name>T1KPZ6_TETUR</name>
<feature type="compositionally biased region" description="Polar residues" evidence="1">
    <location>
        <begin position="35"/>
        <end position="51"/>
    </location>
</feature>
<sequence length="51" mass="5894">MQKKRENKSRAKNSKQSDELSTEFKRELTVRTKTHSQTKPQDGVASSVQMK</sequence>
<evidence type="ECO:0000313" key="2">
    <source>
        <dbReference type="EnsemblMetazoa" id="tetur17g02270.1"/>
    </source>
</evidence>
<feature type="compositionally biased region" description="Basic and acidic residues" evidence="1">
    <location>
        <begin position="15"/>
        <end position="30"/>
    </location>
</feature>
<organism evidence="2 3">
    <name type="scientific">Tetranychus urticae</name>
    <name type="common">Two-spotted spider mite</name>
    <dbReference type="NCBI Taxonomy" id="32264"/>
    <lineage>
        <taxon>Eukaryota</taxon>
        <taxon>Metazoa</taxon>
        <taxon>Ecdysozoa</taxon>
        <taxon>Arthropoda</taxon>
        <taxon>Chelicerata</taxon>
        <taxon>Arachnida</taxon>
        <taxon>Acari</taxon>
        <taxon>Acariformes</taxon>
        <taxon>Trombidiformes</taxon>
        <taxon>Prostigmata</taxon>
        <taxon>Eleutherengona</taxon>
        <taxon>Raphignathae</taxon>
        <taxon>Tetranychoidea</taxon>
        <taxon>Tetranychidae</taxon>
        <taxon>Tetranychus</taxon>
    </lineage>
</organism>
<evidence type="ECO:0000256" key="1">
    <source>
        <dbReference type="SAM" id="MobiDB-lite"/>
    </source>
</evidence>
<dbReference type="EMBL" id="CAEY01000341">
    <property type="status" value="NOT_ANNOTATED_CDS"/>
    <property type="molecule type" value="Genomic_DNA"/>
</dbReference>
<reference evidence="3" key="1">
    <citation type="submission" date="2011-08" db="EMBL/GenBank/DDBJ databases">
        <authorList>
            <person name="Rombauts S."/>
        </authorList>
    </citation>
    <scope>NUCLEOTIDE SEQUENCE</scope>
    <source>
        <strain evidence="3">London</strain>
    </source>
</reference>
<feature type="region of interest" description="Disordered" evidence="1">
    <location>
        <begin position="1"/>
        <end position="51"/>
    </location>
</feature>
<evidence type="ECO:0000313" key="3">
    <source>
        <dbReference type="Proteomes" id="UP000015104"/>
    </source>
</evidence>
<dbReference type="Proteomes" id="UP000015104">
    <property type="component" value="Unassembled WGS sequence"/>
</dbReference>
<protein>
    <submittedName>
        <fullName evidence="2">Uncharacterized protein</fullName>
    </submittedName>
</protein>
<keyword evidence="3" id="KW-1185">Reference proteome</keyword>